<keyword evidence="1" id="KW-0472">Membrane</keyword>
<dbReference type="AlphaFoldDB" id="A0A1B8RM04"/>
<feature type="transmembrane region" description="Helical" evidence="1">
    <location>
        <begin position="7"/>
        <end position="27"/>
    </location>
</feature>
<name>A0A1B8RM04_9CLOT</name>
<keyword evidence="3" id="KW-1185">Reference proteome</keyword>
<protein>
    <submittedName>
        <fullName evidence="2">Uncharacterized protein</fullName>
    </submittedName>
</protein>
<proteinExistence type="predicted"/>
<evidence type="ECO:0000256" key="1">
    <source>
        <dbReference type="SAM" id="Phobius"/>
    </source>
</evidence>
<evidence type="ECO:0000313" key="2">
    <source>
        <dbReference type="EMBL" id="OBY09900.1"/>
    </source>
</evidence>
<evidence type="ECO:0000313" key="3">
    <source>
        <dbReference type="Proteomes" id="UP000092714"/>
    </source>
</evidence>
<keyword evidence="1" id="KW-1133">Transmembrane helix</keyword>
<dbReference type="RefSeq" id="WP_027097894.1">
    <property type="nucleotide sequence ID" value="NZ_CABHIH010000003.1"/>
</dbReference>
<comment type="caution">
    <text evidence="2">The sequence shown here is derived from an EMBL/GenBank/DDBJ whole genome shotgun (WGS) entry which is preliminary data.</text>
</comment>
<sequence>MKVNKKMLLGVIALIIFSWGVNMIYFMNTRINEPLFCYSYGDNELALISYFTSDEEDKIERVVFPELGEEEFDILNMYSYPGSSTGLFHNELNHEIGCKYKVNYFYIPIREFSDEYTKKLFGGTKVTKLNYTTAKGKEGAIEFGEIKFKNKDLTLLDNNIISVSDSLYDSYYNYSSFIVEDDIEITGIDDELFKLYLENGLIEINNKKIDIKSFPIKLGYQL</sequence>
<keyword evidence="1" id="KW-0812">Transmembrane</keyword>
<dbReference type="Proteomes" id="UP000092714">
    <property type="component" value="Unassembled WGS sequence"/>
</dbReference>
<dbReference type="EMBL" id="MAPZ01000025">
    <property type="protein sequence ID" value="OBY09900.1"/>
    <property type="molecule type" value="Genomic_DNA"/>
</dbReference>
<gene>
    <name evidence="2" type="ORF">CP373A1_12415</name>
</gene>
<accession>A0A1B8RM04</accession>
<dbReference type="GeneID" id="42775724"/>
<organism evidence="2 3">
    <name type="scientific">Clostridium paraputrificum</name>
    <dbReference type="NCBI Taxonomy" id="29363"/>
    <lineage>
        <taxon>Bacteria</taxon>
        <taxon>Bacillati</taxon>
        <taxon>Bacillota</taxon>
        <taxon>Clostridia</taxon>
        <taxon>Eubacteriales</taxon>
        <taxon>Clostridiaceae</taxon>
        <taxon>Clostridium</taxon>
    </lineage>
</organism>
<reference evidence="2 3" key="1">
    <citation type="submission" date="2016-06" db="EMBL/GenBank/DDBJ databases">
        <authorList>
            <person name="Kjaerup R.B."/>
            <person name="Dalgaard T.S."/>
            <person name="Juul-Madsen H.R."/>
        </authorList>
    </citation>
    <scope>NUCLEOTIDE SEQUENCE [LARGE SCALE GENOMIC DNA]</scope>
    <source>
        <strain evidence="2 3">373-A1</strain>
    </source>
</reference>